<feature type="transmembrane region" description="Helical" evidence="1">
    <location>
        <begin position="50"/>
        <end position="71"/>
    </location>
</feature>
<comment type="caution">
    <text evidence="2">The sequence shown here is derived from an EMBL/GenBank/DDBJ whole genome shotgun (WGS) entry which is preliminary data.</text>
</comment>
<organism evidence="2 3">
    <name type="scientific">Candidatus Uhrbacteria bacterium GW2011_GWF2_46_218</name>
    <dbReference type="NCBI Taxonomy" id="1619001"/>
    <lineage>
        <taxon>Bacteria</taxon>
        <taxon>Candidatus Uhriibacteriota</taxon>
    </lineage>
</organism>
<evidence type="ECO:0000256" key="1">
    <source>
        <dbReference type="SAM" id="Phobius"/>
    </source>
</evidence>
<accession>A0A0G1PMP8</accession>
<keyword evidence="1" id="KW-0812">Transmembrane</keyword>
<evidence type="ECO:0000313" key="3">
    <source>
        <dbReference type="Proteomes" id="UP000034705"/>
    </source>
</evidence>
<gene>
    <name evidence="2" type="ORF">UX45_C0006G0024</name>
</gene>
<dbReference type="AlphaFoldDB" id="A0A0G1PMP8"/>
<keyword evidence="1" id="KW-1133">Transmembrane helix</keyword>
<reference evidence="2 3" key="1">
    <citation type="journal article" date="2015" name="Nature">
        <title>rRNA introns, odd ribosomes, and small enigmatic genomes across a large radiation of phyla.</title>
        <authorList>
            <person name="Brown C.T."/>
            <person name="Hug L.A."/>
            <person name="Thomas B.C."/>
            <person name="Sharon I."/>
            <person name="Castelle C.J."/>
            <person name="Singh A."/>
            <person name="Wilkins M.J."/>
            <person name="Williams K.H."/>
            <person name="Banfield J.F."/>
        </authorList>
    </citation>
    <scope>NUCLEOTIDE SEQUENCE [LARGE SCALE GENOMIC DNA]</scope>
</reference>
<evidence type="ECO:0000313" key="2">
    <source>
        <dbReference type="EMBL" id="KKU33972.1"/>
    </source>
</evidence>
<feature type="transmembrane region" description="Helical" evidence="1">
    <location>
        <begin position="21"/>
        <end position="44"/>
    </location>
</feature>
<sequence length="85" mass="9212">MQKLLSLSKVLRSAGNLEERKLLAMIATGAFVFLCMIGMAAMPVFPGSHIAVFLLGVFAVVMAIVFGLLLPENSPLNRWIRPPDA</sequence>
<dbReference type="Proteomes" id="UP000034705">
    <property type="component" value="Unassembled WGS sequence"/>
</dbReference>
<keyword evidence="1" id="KW-0472">Membrane</keyword>
<dbReference type="EMBL" id="LCMG01000006">
    <property type="protein sequence ID" value="KKU33972.1"/>
    <property type="molecule type" value="Genomic_DNA"/>
</dbReference>
<name>A0A0G1PMP8_9BACT</name>
<proteinExistence type="predicted"/>
<protein>
    <submittedName>
        <fullName evidence="2">Uncharacterized protein</fullName>
    </submittedName>
</protein>